<evidence type="ECO:0000256" key="7">
    <source>
        <dbReference type="SAM" id="MobiDB-lite"/>
    </source>
</evidence>
<feature type="compositionally biased region" description="Low complexity" evidence="7">
    <location>
        <begin position="234"/>
        <end position="256"/>
    </location>
</feature>
<dbReference type="Proteomes" id="UP000053664">
    <property type="component" value="Unassembled WGS sequence"/>
</dbReference>
<dbReference type="GO" id="GO:0000974">
    <property type="term" value="C:Prp19 complex"/>
    <property type="evidence" value="ECO:0007669"/>
    <property type="project" value="UniProtKB-ARBA"/>
</dbReference>
<feature type="compositionally biased region" description="Low complexity" evidence="7">
    <location>
        <begin position="301"/>
        <end position="318"/>
    </location>
</feature>
<dbReference type="InterPro" id="IPR029012">
    <property type="entry name" value="Helix_hairpin_bin_sf"/>
</dbReference>
<feature type="region of interest" description="Disordered" evidence="7">
    <location>
        <begin position="204"/>
        <end position="322"/>
    </location>
</feature>
<evidence type="ECO:0000256" key="3">
    <source>
        <dbReference type="ARBA" id="ARBA00022664"/>
    </source>
</evidence>
<gene>
    <name evidence="8" type="ORF">PFL1_04223</name>
</gene>
<evidence type="ECO:0000313" key="9">
    <source>
        <dbReference type="Proteomes" id="UP000053664"/>
    </source>
</evidence>
<reference evidence="8 9" key="1">
    <citation type="journal article" date="2013" name="Plant Cell">
        <title>The transition from a phytopathogenic smut ancestor to an anamorphic biocontrol agent deciphered by comparative whole-genome analysis.</title>
        <authorList>
            <person name="Lefebvre F."/>
            <person name="Joly D.L."/>
            <person name="Labbe C."/>
            <person name="Teichmann B."/>
            <person name="Linning R."/>
            <person name="Belzile F."/>
            <person name="Bakkeren G."/>
            <person name="Belanger R.R."/>
        </authorList>
    </citation>
    <scope>NUCLEOTIDE SEQUENCE [LARGE SCALE GENOMIC DNA]</scope>
    <source>
        <strain evidence="8 9">PF-1</strain>
    </source>
</reference>
<dbReference type="AlphaFoldDB" id="A0A061HCR6"/>
<sequence length="371" mass="40895">MARNQEKAQSMLYRFREAQAAELGLSSNKQQRRPRLASSVSSLRECEKWRGDILREISRKVSKIQDFGLTDFEVRDLNDEINKLLREKNHWENQIIALGGANYKRGVPKMLDDGGREVPGTRGYKYFGRAKDLPGVKELFERTPQQEAEAESFRSRKYQRFNHLPPEYYGDLDEDDGVVLEFEQAEEEKEWKEGYARVLESLGMDTDDAEIPGIPRPTPKSLKEIRERHGAMPSSSSSSSAAASAAAAAAAAATATETQPAKRGTSFSATSGGKRQKATDGSAVAVDAANGDEGEDTEMTDAAQPDDAGAAAAAAAAEEATRQSENFKTLYYSVLDAQELEMPRVPDRAATEKMILAAKKKALRDEYIGTK</sequence>
<dbReference type="GeneID" id="19318329"/>
<feature type="compositionally biased region" description="Basic and acidic residues" evidence="7">
    <location>
        <begin position="221"/>
        <end position="230"/>
    </location>
</feature>
<evidence type="ECO:0000256" key="1">
    <source>
        <dbReference type="ARBA" id="ARBA00004123"/>
    </source>
</evidence>
<evidence type="ECO:0000313" key="8">
    <source>
        <dbReference type="EMBL" id="EPQ28396.1"/>
    </source>
</evidence>
<comment type="similarity">
    <text evidence="2">Belongs to the ISY1 family.</text>
</comment>
<protein>
    <recommendedName>
        <fullName evidence="10">Pre-mRNA-splicing factor ISY1</fullName>
    </recommendedName>
</protein>
<feature type="compositionally biased region" description="Acidic residues" evidence="7">
    <location>
        <begin position="290"/>
        <end position="299"/>
    </location>
</feature>
<comment type="subcellular location">
    <subcellularLocation>
        <location evidence="1">Nucleus</location>
    </subcellularLocation>
</comment>
<dbReference type="InterPro" id="IPR037200">
    <property type="entry name" value="Isy1_sf"/>
</dbReference>
<keyword evidence="4" id="KW-0747">Spliceosome</keyword>
<accession>A0A061HCR6</accession>
<dbReference type="EMBL" id="KE361635">
    <property type="protein sequence ID" value="EPQ28396.1"/>
    <property type="molecule type" value="Genomic_DNA"/>
</dbReference>
<keyword evidence="3" id="KW-0507">mRNA processing</keyword>
<keyword evidence="6" id="KW-0539">Nucleus</keyword>
<evidence type="ECO:0000256" key="2">
    <source>
        <dbReference type="ARBA" id="ARBA00007002"/>
    </source>
</evidence>
<dbReference type="KEGG" id="pfp:PFL1_04223"/>
<dbReference type="GO" id="GO:0071014">
    <property type="term" value="C:post-mRNA release spliceosomal complex"/>
    <property type="evidence" value="ECO:0007669"/>
    <property type="project" value="UniProtKB-ARBA"/>
</dbReference>
<organism evidence="8 9">
    <name type="scientific">Pseudozyma flocculosa PF-1</name>
    <dbReference type="NCBI Taxonomy" id="1277687"/>
    <lineage>
        <taxon>Eukaryota</taxon>
        <taxon>Fungi</taxon>
        <taxon>Dikarya</taxon>
        <taxon>Basidiomycota</taxon>
        <taxon>Ustilaginomycotina</taxon>
        <taxon>Ustilaginomycetes</taxon>
        <taxon>Ustilaginales</taxon>
        <taxon>Ustilaginaceae</taxon>
        <taxon>Pseudozyma</taxon>
    </lineage>
</organism>
<dbReference type="GO" id="GO:0000350">
    <property type="term" value="P:generation of catalytic spliceosome for second transesterification step"/>
    <property type="evidence" value="ECO:0007669"/>
    <property type="project" value="InterPro"/>
</dbReference>
<dbReference type="OrthoDB" id="1739576at2759"/>
<dbReference type="InterPro" id="IPR009360">
    <property type="entry name" value="Isy1"/>
</dbReference>
<dbReference type="HOGENOM" id="CLU_043453_0_1_1"/>
<dbReference type="Pfam" id="PF06246">
    <property type="entry name" value="Isy1"/>
    <property type="match status" value="1"/>
</dbReference>
<dbReference type="SUPFAM" id="SSF140102">
    <property type="entry name" value="ISY1 domain-like"/>
    <property type="match status" value="1"/>
</dbReference>
<dbReference type="Gene3D" id="1.10.287.660">
    <property type="entry name" value="Helix hairpin bin"/>
    <property type="match status" value="1"/>
</dbReference>
<evidence type="ECO:0000256" key="5">
    <source>
        <dbReference type="ARBA" id="ARBA00023187"/>
    </source>
</evidence>
<dbReference type="eggNOG" id="KOG3068">
    <property type="taxonomic scope" value="Eukaryota"/>
</dbReference>
<dbReference type="PANTHER" id="PTHR13021">
    <property type="entry name" value="PRE-MRNA-SPLICING FACTOR ISY1"/>
    <property type="match status" value="1"/>
</dbReference>
<evidence type="ECO:0000256" key="6">
    <source>
        <dbReference type="ARBA" id="ARBA00023242"/>
    </source>
</evidence>
<name>A0A061HCR6_9BASI</name>
<evidence type="ECO:0000256" key="4">
    <source>
        <dbReference type="ARBA" id="ARBA00022728"/>
    </source>
</evidence>
<evidence type="ECO:0008006" key="10">
    <source>
        <dbReference type="Google" id="ProtNLM"/>
    </source>
</evidence>
<proteinExistence type="inferred from homology"/>
<dbReference type="RefSeq" id="XP_007879937.1">
    <property type="nucleotide sequence ID" value="XM_007881746.1"/>
</dbReference>
<dbReference type="FunFam" id="1.10.287.660:FF:000001">
    <property type="entry name" value="pre-mRNA-splicing factor ISY1 homolog"/>
    <property type="match status" value="1"/>
</dbReference>
<keyword evidence="5" id="KW-0508">mRNA splicing</keyword>